<evidence type="ECO:0000256" key="1">
    <source>
        <dbReference type="ARBA" id="ARBA00010838"/>
    </source>
</evidence>
<dbReference type="PROSITE" id="PS00653">
    <property type="entry name" value="GLYCOSYL_HYDROL_F1_2"/>
    <property type="match status" value="1"/>
</dbReference>
<dbReference type="InterPro" id="IPR033132">
    <property type="entry name" value="GH_1_N_CS"/>
</dbReference>
<dbReference type="Proteomes" id="UP000504604">
    <property type="component" value="Linkage group LG8"/>
</dbReference>
<feature type="chain" id="PRO_5035424083" evidence="5">
    <location>
        <begin position="23"/>
        <end position="552"/>
    </location>
</feature>
<accession>A0A8M8V6L0</accession>
<gene>
    <name evidence="7" type="primary">LOC105167539</name>
</gene>
<organism evidence="6 7">
    <name type="scientific">Sesamum indicum</name>
    <name type="common">Oriental sesame</name>
    <name type="synonym">Sesamum orientale</name>
    <dbReference type="NCBI Taxonomy" id="4182"/>
    <lineage>
        <taxon>Eukaryota</taxon>
        <taxon>Viridiplantae</taxon>
        <taxon>Streptophyta</taxon>
        <taxon>Embryophyta</taxon>
        <taxon>Tracheophyta</taxon>
        <taxon>Spermatophyta</taxon>
        <taxon>Magnoliopsida</taxon>
        <taxon>eudicotyledons</taxon>
        <taxon>Gunneridae</taxon>
        <taxon>Pentapetalae</taxon>
        <taxon>asterids</taxon>
        <taxon>lamiids</taxon>
        <taxon>Lamiales</taxon>
        <taxon>Pedaliaceae</taxon>
        <taxon>Sesamum</taxon>
    </lineage>
</organism>
<dbReference type="RefSeq" id="XP_020551751.1">
    <property type="nucleotide sequence ID" value="XM_020696092.1"/>
</dbReference>
<name>A0A8M8V6L0_SESIN</name>
<keyword evidence="2" id="KW-0378">Hydrolase</keyword>
<reference evidence="7" key="1">
    <citation type="submission" date="2025-08" db="UniProtKB">
        <authorList>
            <consortium name="RefSeq"/>
        </authorList>
    </citation>
    <scope>IDENTIFICATION</scope>
</reference>
<dbReference type="InterPro" id="IPR017853">
    <property type="entry name" value="GH"/>
</dbReference>
<keyword evidence="5" id="KW-0732">Signal</keyword>
<evidence type="ECO:0000313" key="6">
    <source>
        <dbReference type="Proteomes" id="UP000504604"/>
    </source>
</evidence>
<dbReference type="PANTHER" id="PTHR10353">
    <property type="entry name" value="GLYCOSYL HYDROLASE"/>
    <property type="match status" value="1"/>
</dbReference>
<dbReference type="AlphaFoldDB" id="A0A8M8V6L0"/>
<evidence type="ECO:0000256" key="4">
    <source>
        <dbReference type="RuleBase" id="RU003690"/>
    </source>
</evidence>
<keyword evidence="3" id="KW-0326">Glycosidase</keyword>
<sequence length="552" mass="63451">MMMGTQNYLLFVLSLIALSVSSNGNSTAESKCDCHHTSINAGNFPGGFIFGAASSAYQCEGAFNVNAKGQSMWDNFTHMYPDKILDHSNGDTAVDSYHRYKEDVKIARYLGLDAYRFSISWPRILPGGTIKEGVNREGIDYYNNLINELLANGIEPFVTILHFDVPQALQDAYGGFLNAQIVDDFLDFSDLLFHQFGDRVKYWVTINEPWTFTVYGYAYGLFAPGRCSNWQGLNCTGGDSAIEPYLVAHNQLLAHSAVVNLYRNKYQVPWIRTSLNFLNHMYKEVLLRFNFDKGMQAIQKGKIGISFASYWFEPHDETIENKKAKDRALDFMLGWFMEPLTRGTYPESMRVRVRGRLPKFTREEINMMEGSFDFIGFNYYGAMYAFNKPNSSSFSYTTDSEIDITGRRNGKPIGEQARNSSRIYIYPQGLRKILRHIEEKYNDPLIYITENGLDEATNDTSGISYAIKDDMRKDYIHDHICCLHEAMEKDGANVKGYFVWSLMDNFEWASGFSVRFGLNYVDFKDKTLRRYPKQSALWFKNFLLKRMLSCED</sequence>
<dbReference type="PANTHER" id="PTHR10353:SF137">
    <property type="entry name" value="MYROSINASE 3-RELATED"/>
    <property type="match status" value="1"/>
</dbReference>
<evidence type="ECO:0000256" key="2">
    <source>
        <dbReference type="ARBA" id="ARBA00022801"/>
    </source>
</evidence>
<dbReference type="GO" id="GO:0005975">
    <property type="term" value="P:carbohydrate metabolic process"/>
    <property type="evidence" value="ECO:0007669"/>
    <property type="project" value="InterPro"/>
</dbReference>
<dbReference type="FunFam" id="3.20.20.80:FF:000020">
    <property type="entry name" value="Beta-glucosidase 12"/>
    <property type="match status" value="1"/>
</dbReference>
<dbReference type="InterPro" id="IPR001360">
    <property type="entry name" value="Glyco_hydro_1"/>
</dbReference>
<evidence type="ECO:0000313" key="7">
    <source>
        <dbReference type="RefSeq" id="XP_020551751.1"/>
    </source>
</evidence>
<evidence type="ECO:0000256" key="5">
    <source>
        <dbReference type="SAM" id="SignalP"/>
    </source>
</evidence>
<protein>
    <submittedName>
        <fullName evidence="7">Beta-glucosidase 12-like isoform X1</fullName>
    </submittedName>
</protein>
<dbReference type="SUPFAM" id="SSF51445">
    <property type="entry name" value="(Trans)glycosidases"/>
    <property type="match status" value="1"/>
</dbReference>
<dbReference type="GO" id="GO:0008422">
    <property type="term" value="F:beta-glucosidase activity"/>
    <property type="evidence" value="ECO:0007669"/>
    <property type="project" value="TreeGrafter"/>
</dbReference>
<evidence type="ECO:0000256" key="3">
    <source>
        <dbReference type="ARBA" id="ARBA00023295"/>
    </source>
</evidence>
<feature type="signal peptide" evidence="5">
    <location>
        <begin position="1"/>
        <end position="22"/>
    </location>
</feature>
<dbReference type="Pfam" id="PF00232">
    <property type="entry name" value="Glyco_hydro_1"/>
    <property type="match status" value="2"/>
</dbReference>
<dbReference type="GeneID" id="105167539"/>
<keyword evidence="6" id="KW-1185">Reference proteome</keyword>
<dbReference type="PRINTS" id="PR00131">
    <property type="entry name" value="GLHYDRLASE1"/>
</dbReference>
<proteinExistence type="inferred from homology"/>
<dbReference type="OrthoDB" id="65569at2759"/>
<comment type="similarity">
    <text evidence="1 4">Belongs to the glycosyl hydrolase 1 family.</text>
</comment>
<dbReference type="Gene3D" id="3.20.20.80">
    <property type="entry name" value="Glycosidases"/>
    <property type="match status" value="1"/>
</dbReference>